<dbReference type="Proteomes" id="UP000698800">
    <property type="component" value="Unassembled WGS sequence"/>
</dbReference>
<dbReference type="Gene3D" id="3.40.50.410">
    <property type="entry name" value="von Willebrand factor, type A domain"/>
    <property type="match status" value="1"/>
</dbReference>
<evidence type="ECO:0000313" key="1">
    <source>
        <dbReference type="EMBL" id="KAH0538540.1"/>
    </source>
</evidence>
<accession>A0A9P8IAJ1</accession>
<proteinExistence type="predicted"/>
<dbReference type="OrthoDB" id="301415at2759"/>
<protein>
    <recommendedName>
        <fullName evidence="3">VWFA domain-containing protein</fullName>
    </recommendedName>
</protein>
<evidence type="ECO:0000313" key="2">
    <source>
        <dbReference type="Proteomes" id="UP000698800"/>
    </source>
</evidence>
<evidence type="ECO:0008006" key="3">
    <source>
        <dbReference type="Google" id="ProtNLM"/>
    </source>
</evidence>
<dbReference type="AlphaFoldDB" id="A0A9P8IAJ1"/>
<keyword evidence="2" id="KW-1185">Reference proteome</keyword>
<dbReference type="InterPro" id="IPR036465">
    <property type="entry name" value="vWFA_dom_sf"/>
</dbReference>
<reference evidence="1" key="1">
    <citation type="submission" date="2021-03" db="EMBL/GenBank/DDBJ databases">
        <title>Comparative genomics and phylogenomic investigation of the class Geoglossomycetes provide insights into ecological specialization and systematics.</title>
        <authorList>
            <person name="Melie T."/>
            <person name="Pirro S."/>
            <person name="Miller A.N."/>
            <person name="Quandt A."/>
        </authorList>
    </citation>
    <scope>NUCLEOTIDE SEQUENCE</scope>
    <source>
        <strain evidence="1">GBOQ0MN5Z8</strain>
    </source>
</reference>
<name>A0A9P8IAJ1_9PEZI</name>
<dbReference type="EMBL" id="JAGHQL010000105">
    <property type="protein sequence ID" value="KAH0538540.1"/>
    <property type="molecule type" value="Genomic_DNA"/>
</dbReference>
<gene>
    <name evidence="1" type="ORF">FGG08_004873</name>
</gene>
<dbReference type="SUPFAM" id="SSF53300">
    <property type="entry name" value="vWA-like"/>
    <property type="match status" value="1"/>
</dbReference>
<comment type="caution">
    <text evidence="1">The sequence shown here is derived from an EMBL/GenBank/DDBJ whole genome shotgun (WGS) entry which is preliminary data.</text>
</comment>
<sequence>MKDNDPKDLRFEAAAALDDALISANEAANGKTADLVTVVLFSEVPKIVYPLGDPEGAKDSLKSTPLQSGTFIGGGVQSAITELKKAGSGSTLNRTGIIVLTDGFDDPLSGKLGTIKAITSAGNEGIRVSFGFLTSELDQDKLILDAILKTGGIYSTISKPEAQESFIALVLLKGLTGIDDKGNSDNAPLLPGLSTASQLSPTGPNTFTYAAKAGETFNITVKAIDAIALHATLRDVKANTDIASQETSSTGVAFMKYTAASNMDVEVVVTASNKTTGNSSIFSVTLSLAGDRLPVHLKLDYQVFGLGEEWSIYSRGYCGAL</sequence>
<organism evidence="1 2">
    <name type="scientific">Glutinoglossum americanum</name>
    <dbReference type="NCBI Taxonomy" id="1670608"/>
    <lineage>
        <taxon>Eukaryota</taxon>
        <taxon>Fungi</taxon>
        <taxon>Dikarya</taxon>
        <taxon>Ascomycota</taxon>
        <taxon>Pezizomycotina</taxon>
        <taxon>Geoglossomycetes</taxon>
        <taxon>Geoglossales</taxon>
        <taxon>Geoglossaceae</taxon>
        <taxon>Glutinoglossum</taxon>
    </lineage>
</organism>